<dbReference type="Proteomes" id="UP000054560">
    <property type="component" value="Unassembled WGS sequence"/>
</dbReference>
<sequence>TASRPTSPQGPTSVQKLSEVEMSMAFGFEFDKPGPADLRDSLRARLKPDELHLLMNLVEPVRNLYLDKWMGLTSGMTCERWSYAWLMKECYKRCVFI</sequence>
<reference evidence="1 2" key="1">
    <citation type="submission" date="2011-02" db="EMBL/GenBank/DDBJ databases">
        <title>The Genome Sequence of Sphaeroforma arctica JP610.</title>
        <authorList>
            <consortium name="The Broad Institute Genome Sequencing Platform"/>
            <person name="Russ C."/>
            <person name="Cuomo C."/>
            <person name="Young S.K."/>
            <person name="Zeng Q."/>
            <person name="Gargeya S."/>
            <person name="Alvarado L."/>
            <person name="Berlin A."/>
            <person name="Chapman S.B."/>
            <person name="Chen Z."/>
            <person name="Freedman E."/>
            <person name="Gellesch M."/>
            <person name="Goldberg J."/>
            <person name="Griggs A."/>
            <person name="Gujja S."/>
            <person name="Heilman E."/>
            <person name="Heiman D."/>
            <person name="Howarth C."/>
            <person name="Mehta T."/>
            <person name="Neiman D."/>
            <person name="Pearson M."/>
            <person name="Roberts A."/>
            <person name="Saif S."/>
            <person name="Shea T."/>
            <person name="Shenoy N."/>
            <person name="Sisk P."/>
            <person name="Stolte C."/>
            <person name="Sykes S."/>
            <person name="White J."/>
            <person name="Yandava C."/>
            <person name="Burger G."/>
            <person name="Gray M.W."/>
            <person name="Holland P.W.H."/>
            <person name="King N."/>
            <person name="Lang F.B.F."/>
            <person name="Roger A.J."/>
            <person name="Ruiz-Trillo I."/>
            <person name="Haas B."/>
            <person name="Nusbaum C."/>
            <person name="Birren B."/>
        </authorList>
    </citation>
    <scope>NUCLEOTIDE SEQUENCE [LARGE SCALE GENOMIC DNA]</scope>
    <source>
        <strain evidence="1 2">JP610</strain>
    </source>
</reference>
<evidence type="ECO:0000313" key="2">
    <source>
        <dbReference type="Proteomes" id="UP000054560"/>
    </source>
</evidence>
<gene>
    <name evidence="1" type="ORF">SARC_14346</name>
</gene>
<feature type="non-terminal residue" evidence="1">
    <location>
        <position position="1"/>
    </location>
</feature>
<protein>
    <submittedName>
        <fullName evidence="1">Uncharacterized protein</fullName>
    </submittedName>
</protein>
<name>A0A0L0F8R1_9EUKA</name>
<keyword evidence="2" id="KW-1185">Reference proteome</keyword>
<evidence type="ECO:0000313" key="1">
    <source>
        <dbReference type="EMBL" id="KNC73095.1"/>
    </source>
</evidence>
<proteinExistence type="predicted"/>
<accession>A0A0L0F8R1</accession>
<dbReference type="RefSeq" id="XP_014146997.1">
    <property type="nucleotide sequence ID" value="XM_014291522.1"/>
</dbReference>
<dbReference type="AlphaFoldDB" id="A0A0L0F8R1"/>
<dbReference type="GeneID" id="25914850"/>
<dbReference type="EMBL" id="KQ246090">
    <property type="protein sequence ID" value="KNC73095.1"/>
    <property type="molecule type" value="Genomic_DNA"/>
</dbReference>
<organism evidence="1 2">
    <name type="scientific">Sphaeroforma arctica JP610</name>
    <dbReference type="NCBI Taxonomy" id="667725"/>
    <lineage>
        <taxon>Eukaryota</taxon>
        <taxon>Ichthyosporea</taxon>
        <taxon>Ichthyophonida</taxon>
        <taxon>Sphaeroforma</taxon>
    </lineage>
</organism>